<feature type="signal peptide" evidence="4">
    <location>
        <begin position="1"/>
        <end position="20"/>
    </location>
</feature>
<dbReference type="GO" id="GO:0016491">
    <property type="term" value="F:oxidoreductase activity"/>
    <property type="evidence" value="ECO:0007669"/>
    <property type="project" value="InterPro"/>
</dbReference>
<protein>
    <recommendedName>
        <fullName evidence="5">Tyrosinase copper-binding domain-containing protein</fullName>
    </recommendedName>
</protein>
<reference evidence="6 7" key="1">
    <citation type="submission" date="2006-10" db="EMBL/GenBank/DDBJ databases">
        <title>The Genome Sequence of Batrachochytrium dendrobatidis JEL423.</title>
        <authorList>
            <consortium name="The Broad Institute Genome Sequencing Platform"/>
            <person name="Birren B."/>
            <person name="Lander E."/>
            <person name="Galagan J."/>
            <person name="Cuomo C."/>
            <person name="Devon K."/>
            <person name="Jaffe D."/>
            <person name="Butler J."/>
            <person name="Alvarez P."/>
            <person name="Gnerre S."/>
            <person name="Grabherr M."/>
            <person name="Kleber M."/>
            <person name="Mauceli E."/>
            <person name="Brockman W."/>
            <person name="Young S."/>
            <person name="LaButti K."/>
            <person name="Sykes S."/>
            <person name="DeCaprio D."/>
            <person name="Crawford M."/>
            <person name="Koehrsen M."/>
            <person name="Engels R."/>
            <person name="Montgomery P."/>
            <person name="Pearson M."/>
            <person name="Howarth C."/>
            <person name="Larson L."/>
            <person name="White J."/>
            <person name="O'Leary S."/>
            <person name="Kodira C."/>
            <person name="Zeng Q."/>
            <person name="Yandava C."/>
            <person name="Alvarado L."/>
            <person name="Longcore J."/>
            <person name="James T."/>
        </authorList>
    </citation>
    <scope>NUCLEOTIDE SEQUENCE [LARGE SCALE GENOMIC DNA]</scope>
    <source>
        <strain evidence="6 7">JEL423</strain>
    </source>
</reference>
<evidence type="ECO:0000259" key="5">
    <source>
        <dbReference type="PROSITE" id="PS00498"/>
    </source>
</evidence>
<dbReference type="GO" id="GO:0046872">
    <property type="term" value="F:metal ion binding"/>
    <property type="evidence" value="ECO:0007669"/>
    <property type="project" value="UniProtKB-KW"/>
</dbReference>
<feature type="region of interest" description="Disordered" evidence="3">
    <location>
        <begin position="317"/>
        <end position="381"/>
    </location>
</feature>
<name>A0A177WID7_BATDL</name>
<dbReference type="OrthoDB" id="6132182at2759"/>
<dbReference type="Gene3D" id="1.10.1280.10">
    <property type="entry name" value="Di-copper center containing domain from catechol oxidase"/>
    <property type="match status" value="1"/>
</dbReference>
<gene>
    <name evidence="6" type="ORF">BDEG_23641</name>
</gene>
<feature type="region of interest" description="Disordered" evidence="3">
    <location>
        <begin position="419"/>
        <end position="441"/>
    </location>
</feature>
<feature type="domain" description="Tyrosinase copper-binding" evidence="5">
    <location>
        <begin position="235"/>
        <end position="246"/>
    </location>
</feature>
<dbReference type="InterPro" id="IPR008922">
    <property type="entry name" value="Di-copper_centre_dom_sf"/>
</dbReference>
<dbReference type="VEuPathDB" id="FungiDB:BDEG_23641"/>
<dbReference type="PRINTS" id="PR00092">
    <property type="entry name" value="TYROSINASE"/>
</dbReference>
<evidence type="ECO:0000256" key="4">
    <source>
        <dbReference type="SAM" id="SignalP"/>
    </source>
</evidence>
<organism evidence="6 7">
    <name type="scientific">Batrachochytrium dendrobatidis (strain JEL423)</name>
    <dbReference type="NCBI Taxonomy" id="403673"/>
    <lineage>
        <taxon>Eukaryota</taxon>
        <taxon>Fungi</taxon>
        <taxon>Fungi incertae sedis</taxon>
        <taxon>Chytridiomycota</taxon>
        <taxon>Chytridiomycota incertae sedis</taxon>
        <taxon>Chytridiomycetes</taxon>
        <taxon>Rhizophydiales</taxon>
        <taxon>Rhizophydiales incertae sedis</taxon>
        <taxon>Batrachochytrium</taxon>
    </lineage>
</organism>
<sequence>MHIFTVILTVIATIAAIVQAAPATTCSTPKVRQEWRKLTQAQHSAFLSAIDKLKNRPASSPVSNSLSGMAQWNYDQFVKTHWDSQAIGHGLPVFLPWHRLFIAGFELALQSIDPSVNLPFWDWSLDSQNPGASDLFSSKNFGGNGQGNDHCVKDGVTKNWKVTYPDASQRPMAPCLTRCFNFTTLYPPEAVTFVIDQSKTYDEFRSNLESGPHGSVHNQVGGTCGDMGGMYSTNDPIFFLHHAMVDRIWSIWQLKCNGAQINTFSEDPSVVMAPFDLSPSAVMSTTAGSPLCYNYGSSASDLPMQLACPNGASTAFPSSTGSVPTGGSSSQSNSHSTASASPATPSTSTNGQQPVVLPSTKEPKAGILDQDPRANSTTGLSTEGKIDVNLAGNWLANLLFELVPNAKHNLLHVETASSNTSESSSTFALSSTSTQSATSTIEPVLDRRSNFDELQPLSFEILKRSANDSQDTYTPNSNNGIQAPNANDFEDMENLRYPPHVPDRWLLMNNLDLENARAFEKLVQKIIDACNNKHGYTSPAALRFFNTYNILGRFIISVHIEIDSSSG</sequence>
<feature type="compositionally biased region" description="Low complexity" evidence="3">
    <location>
        <begin position="419"/>
        <end position="440"/>
    </location>
</feature>
<proteinExistence type="predicted"/>
<dbReference type="PANTHER" id="PTHR11474">
    <property type="entry name" value="TYROSINASE FAMILY MEMBER"/>
    <property type="match status" value="1"/>
</dbReference>
<dbReference type="EMBL" id="DS022303">
    <property type="protein sequence ID" value="OAJ39833.1"/>
    <property type="molecule type" value="Genomic_DNA"/>
</dbReference>
<dbReference type="eggNOG" id="ENOG502S8BM">
    <property type="taxonomic scope" value="Eukaryota"/>
</dbReference>
<evidence type="ECO:0000313" key="6">
    <source>
        <dbReference type="EMBL" id="OAJ39833.1"/>
    </source>
</evidence>
<feature type="compositionally biased region" description="Low complexity" evidence="3">
    <location>
        <begin position="318"/>
        <end position="349"/>
    </location>
</feature>
<dbReference type="Proteomes" id="UP000077115">
    <property type="component" value="Unassembled WGS sequence"/>
</dbReference>
<keyword evidence="2" id="KW-0186">Copper</keyword>
<dbReference type="InterPro" id="IPR002227">
    <property type="entry name" value="Tyrosinase_Cu-bd"/>
</dbReference>
<evidence type="ECO:0000256" key="2">
    <source>
        <dbReference type="ARBA" id="ARBA00023008"/>
    </source>
</evidence>
<dbReference type="PANTHER" id="PTHR11474:SF126">
    <property type="entry name" value="TYROSINASE-LIKE PROTEIN TYR-1-RELATED"/>
    <property type="match status" value="1"/>
</dbReference>
<dbReference type="Pfam" id="PF00264">
    <property type="entry name" value="Tyrosinase"/>
    <property type="match status" value="1"/>
</dbReference>
<accession>A0A177WID7</accession>
<keyword evidence="4" id="KW-0732">Signal</keyword>
<keyword evidence="1" id="KW-0479">Metal-binding</keyword>
<feature type="chain" id="PRO_5008077599" description="Tyrosinase copper-binding domain-containing protein" evidence="4">
    <location>
        <begin position="21"/>
        <end position="567"/>
    </location>
</feature>
<reference evidence="6 7" key="2">
    <citation type="submission" date="2016-05" db="EMBL/GenBank/DDBJ databases">
        <title>Lineage-specific infection strategies underlie the spectrum of fungal disease in amphibians.</title>
        <authorList>
            <person name="Cuomo C.A."/>
            <person name="Farrer R.A."/>
            <person name="James T."/>
            <person name="Longcore J."/>
            <person name="Birren B."/>
        </authorList>
    </citation>
    <scope>NUCLEOTIDE SEQUENCE [LARGE SCALE GENOMIC DNA]</scope>
    <source>
        <strain evidence="6 7">JEL423</strain>
    </source>
</reference>
<evidence type="ECO:0000313" key="7">
    <source>
        <dbReference type="Proteomes" id="UP000077115"/>
    </source>
</evidence>
<evidence type="ECO:0000256" key="1">
    <source>
        <dbReference type="ARBA" id="ARBA00022723"/>
    </source>
</evidence>
<evidence type="ECO:0000256" key="3">
    <source>
        <dbReference type="SAM" id="MobiDB-lite"/>
    </source>
</evidence>
<dbReference type="AlphaFoldDB" id="A0A177WID7"/>
<dbReference type="SUPFAM" id="SSF48056">
    <property type="entry name" value="Di-copper centre-containing domain"/>
    <property type="match status" value="1"/>
</dbReference>
<dbReference type="PROSITE" id="PS00498">
    <property type="entry name" value="TYROSINASE_2"/>
    <property type="match status" value="1"/>
</dbReference>
<dbReference type="InterPro" id="IPR050316">
    <property type="entry name" value="Tyrosinase/Hemocyanin"/>
</dbReference>